<evidence type="ECO:0000256" key="4">
    <source>
        <dbReference type="ARBA" id="ARBA00023136"/>
    </source>
</evidence>
<evidence type="ECO:0000256" key="9">
    <source>
        <dbReference type="SAM" id="MobiDB-lite"/>
    </source>
</evidence>
<dbReference type="GO" id="GO:0030659">
    <property type="term" value="C:cytoplasmic vesicle membrane"/>
    <property type="evidence" value="ECO:0007669"/>
    <property type="project" value="UniProtKB-SubCell"/>
</dbReference>
<dbReference type="Pfam" id="PF01086">
    <property type="entry name" value="Clathrin_lg_ch"/>
    <property type="match status" value="1"/>
</dbReference>
<organism evidence="10 11">
    <name type="scientific">Cinchona calisaya</name>
    <dbReference type="NCBI Taxonomy" id="153742"/>
    <lineage>
        <taxon>Eukaryota</taxon>
        <taxon>Viridiplantae</taxon>
        <taxon>Streptophyta</taxon>
        <taxon>Embryophyta</taxon>
        <taxon>Tracheophyta</taxon>
        <taxon>Spermatophyta</taxon>
        <taxon>Magnoliopsida</taxon>
        <taxon>eudicotyledons</taxon>
        <taxon>Gunneridae</taxon>
        <taxon>Pentapetalae</taxon>
        <taxon>asterids</taxon>
        <taxon>lamiids</taxon>
        <taxon>Gentianales</taxon>
        <taxon>Rubiaceae</taxon>
        <taxon>Cinchonoideae</taxon>
        <taxon>Cinchoneae</taxon>
        <taxon>Cinchona</taxon>
    </lineage>
</organism>
<sequence length="276" mass="30751">MSSSPVDKSRPGGQDSRLFEDDNQYIGFDSRFSSQRFDSKRFESFYSDADESSKGIGLQDSSYGAGDDVFGSQLMNSADMGRSTSGPVLSPAADDMHTPPAEEVSDSTAALKEWRRQNAIRLEEKEKREKEMLKEIIKEAVEYKEEYYKKWKLRSENNKAINREKEKVFLDGQEKFHAEASKNFWNAIGELIPNEVPTISKKGKKDKEKKPTVVVIQGPKPGKPTDLSRMRHILVKLKHNPGPVTITKPSTSETGGDTKPGTTNPAAHAPAKSAVK</sequence>
<evidence type="ECO:0000256" key="7">
    <source>
        <dbReference type="RuleBase" id="RU363137"/>
    </source>
</evidence>
<evidence type="ECO:0000313" key="11">
    <source>
        <dbReference type="Proteomes" id="UP001630127"/>
    </source>
</evidence>
<feature type="region of interest" description="Disordered" evidence="9">
    <location>
        <begin position="1"/>
        <end position="22"/>
    </location>
</feature>
<dbReference type="InterPro" id="IPR000996">
    <property type="entry name" value="Clathrin_L-chain"/>
</dbReference>
<name>A0ABD3AZ20_9GENT</name>
<feature type="region of interest" description="Disordered" evidence="9">
    <location>
        <begin position="74"/>
        <end position="107"/>
    </location>
</feature>
<comment type="caution">
    <text evidence="10">The sequence shown here is derived from an EMBL/GenBank/DDBJ whole genome shotgun (WGS) entry which is preliminary data.</text>
</comment>
<comment type="function">
    <text evidence="1 7">Clathrin is the major protein of the polyhedral coat of coated pits and vesicles.</text>
</comment>
<dbReference type="AlphaFoldDB" id="A0ABD3AZ20"/>
<dbReference type="GO" id="GO:0005905">
    <property type="term" value="C:clathrin-coated pit"/>
    <property type="evidence" value="ECO:0007669"/>
    <property type="project" value="UniProtKB-KW"/>
</dbReference>
<dbReference type="Proteomes" id="UP001630127">
    <property type="component" value="Unassembled WGS sequence"/>
</dbReference>
<comment type="similarity">
    <text evidence="3 7">Belongs to the clathrin light chain family.</text>
</comment>
<dbReference type="EMBL" id="JBJUIK010000002">
    <property type="protein sequence ID" value="KAL3536507.1"/>
    <property type="molecule type" value="Genomic_DNA"/>
</dbReference>
<evidence type="ECO:0000256" key="5">
    <source>
        <dbReference type="ARBA" id="ARBA00023176"/>
    </source>
</evidence>
<evidence type="ECO:0000256" key="1">
    <source>
        <dbReference type="ARBA" id="ARBA00003913"/>
    </source>
</evidence>
<feature type="coiled-coil region" evidence="8">
    <location>
        <begin position="119"/>
        <end position="146"/>
    </location>
</feature>
<evidence type="ECO:0000256" key="6">
    <source>
        <dbReference type="ARBA" id="ARBA00023329"/>
    </source>
</evidence>
<evidence type="ECO:0000256" key="3">
    <source>
        <dbReference type="ARBA" id="ARBA00005263"/>
    </source>
</evidence>
<feature type="region of interest" description="Disordered" evidence="9">
    <location>
        <begin position="199"/>
        <end position="276"/>
    </location>
</feature>
<comment type="subcellular location">
    <subcellularLocation>
        <location evidence="2 7">Cytoplasmic vesicle membrane</location>
        <topology evidence="2 7">Peripheral membrane protein</topology>
        <orientation evidence="2 7">Cytoplasmic side</orientation>
    </subcellularLocation>
    <subcellularLocation>
        <location evidence="7">Membrane</location>
        <location evidence="7">Coated pit</location>
        <topology evidence="7">Peripheral membrane protein</topology>
        <orientation evidence="7">Cytoplasmic side</orientation>
    </subcellularLocation>
    <text evidence="7">Cytoplasmic face of coated pits and vesicles.</text>
</comment>
<keyword evidence="4 7" id="KW-0472">Membrane</keyword>
<keyword evidence="5 7" id="KW-0168">Coated pit</keyword>
<evidence type="ECO:0000313" key="10">
    <source>
        <dbReference type="EMBL" id="KAL3536507.1"/>
    </source>
</evidence>
<feature type="compositionally biased region" description="Polar residues" evidence="9">
    <location>
        <begin position="247"/>
        <end position="265"/>
    </location>
</feature>
<proteinExistence type="inferred from homology"/>
<dbReference type="PANTHER" id="PTHR10639">
    <property type="entry name" value="CLATHRIN LIGHT CHAIN"/>
    <property type="match status" value="1"/>
</dbReference>
<evidence type="ECO:0000256" key="2">
    <source>
        <dbReference type="ARBA" id="ARBA00004180"/>
    </source>
</evidence>
<feature type="compositionally biased region" description="Basic residues" evidence="9">
    <location>
        <begin position="230"/>
        <end position="239"/>
    </location>
</feature>
<protein>
    <recommendedName>
        <fullName evidence="7">Clathrin light chain</fullName>
    </recommendedName>
</protein>
<keyword evidence="8" id="KW-0175">Coiled coil</keyword>
<gene>
    <name evidence="10" type="ORF">ACH5RR_004968</name>
</gene>
<evidence type="ECO:0000256" key="8">
    <source>
        <dbReference type="SAM" id="Coils"/>
    </source>
</evidence>
<keyword evidence="6 7" id="KW-0968">Cytoplasmic vesicle</keyword>
<keyword evidence="11" id="KW-1185">Reference proteome</keyword>
<dbReference type="PANTHER" id="PTHR10639:SF37">
    <property type="entry name" value="CLATHRIN LIGHT CHAIN"/>
    <property type="match status" value="1"/>
</dbReference>
<accession>A0ABD3AZ20</accession>
<reference evidence="10 11" key="1">
    <citation type="submission" date="2024-11" db="EMBL/GenBank/DDBJ databases">
        <title>A near-complete genome assembly of Cinchona calisaya.</title>
        <authorList>
            <person name="Lian D.C."/>
            <person name="Zhao X.W."/>
            <person name="Wei L."/>
        </authorList>
    </citation>
    <scope>NUCLEOTIDE SEQUENCE [LARGE SCALE GENOMIC DNA]</scope>
    <source>
        <tissue evidence="10">Nenye</tissue>
    </source>
</reference>